<accession>G0SA39</accession>
<dbReference type="SUPFAM" id="SSF81383">
    <property type="entry name" value="F-box domain"/>
    <property type="match status" value="1"/>
</dbReference>
<keyword evidence="4" id="KW-1185">Reference proteome</keyword>
<reference evidence="3 4" key="1">
    <citation type="journal article" date="2011" name="Cell">
        <title>Insight into structure and assembly of the nuclear pore complex by utilizing the genome of a eukaryotic thermophile.</title>
        <authorList>
            <person name="Amlacher S."/>
            <person name="Sarges P."/>
            <person name="Flemming D."/>
            <person name="van Noort V."/>
            <person name="Kunze R."/>
            <person name="Devos D.P."/>
            <person name="Arumugam M."/>
            <person name="Bork P."/>
            <person name="Hurt E."/>
        </authorList>
    </citation>
    <scope>NUCLEOTIDE SEQUENCE [LARGE SCALE GENOMIC DNA]</scope>
    <source>
        <strain evidence="4">DSM 1495 / CBS 144.50 / IMI 039719</strain>
    </source>
</reference>
<feature type="region of interest" description="Disordered" evidence="1">
    <location>
        <begin position="787"/>
        <end position="815"/>
    </location>
</feature>
<feature type="region of interest" description="Disordered" evidence="1">
    <location>
        <begin position="448"/>
        <end position="472"/>
    </location>
</feature>
<feature type="compositionally biased region" description="Basic and acidic residues" evidence="1">
    <location>
        <begin position="787"/>
        <end position="798"/>
    </location>
</feature>
<evidence type="ECO:0000313" key="3">
    <source>
        <dbReference type="EMBL" id="EGS19611.1"/>
    </source>
</evidence>
<sequence length="988" mass="113398">MTPPFFCALCGGPFISLWLYPVSPRNRKAHWEFVHKEVMRRRKKARAFEQKDSSKPWRACSVLPGELKVDTSPYEGIICETREPDVDDLKHMLDALFLPLYYEVEAYPKQYRPPHENLPQNWLHEPLQCLVMDLALESGEEGDVVNVLLCCYQSWHGPGTAPVYPFRPPCYRILTCVLFFHELSACSSDTLDAIMELPVTDGYDKWQEWWYRRDPGGNKIDKEALYDVFLRLGSWKNRLSLEYVHYPPPFFIPSLKYHILNNIIPCFLLRNNNNQPSSMNLQPPIDLTKVTSDPFSSLPYPILHTILTLLPPDSIIALHIASSHVLVDTQHNIWLWKRLLVRGMPWFWELHRALHDLTLSGNEEIDYRRLWLYLATHTCPRYGMRGPFIGVANRRRVWEACEGLVEPYWERLRAPLGKGVRGVGQEMFEGTYVDEGVFMSAVGAPLSSKGEGMDNKGGAGDRSQGPSQSAQPSDLIKCQFISSLDDIKTWSAIFIAGWHYDGSLAYFGVQFPGEEELPCLLRMSSSQNELFGEDRRQLYPGNWIVGLIVHISNHTFLYEPAITRLEVILESGARLQFPVVKIQYKKFQHNLKAYRRVLWRAEDSFIMGLQARFREGCPLSHLLILLSTFVLTPSLYTYQDGAFSHLGLIQKFLNLPSPNSSPLPPLQTPFSHRLLWHFSAINVIGLSHYPFLFNPSSPVQYQVLSHPKLEKQVLPQTDENGEEIFPSVAYQLLYWLGGPKVSHPMQLNRLSAVTMTRHGDGDGDGGTFLYALGARLKRHPFRDPYFRPYKNRRERDPYSDLDQSEEEEETEEDGDKRDFLRYNYVTPNRFLTKERPSTWQAEWENEKRYVKQEWFFDIDGLGGERVVEVAIPVCDVDANEEERIRALKIRTNFNREVIFGTPPTTTTTIWSWSSCSPPPGHCILGIAAGFEVESRLEKASPMLSIMIMTAKEPEEASNNLLFRKALLGFPLGNGDGLKSSINLISKRT</sequence>
<dbReference type="GeneID" id="18258128"/>
<feature type="compositionally biased region" description="Acidic residues" evidence="1">
    <location>
        <begin position="802"/>
        <end position="813"/>
    </location>
</feature>
<dbReference type="OrthoDB" id="4581920at2759"/>
<organism evidence="4">
    <name type="scientific">Chaetomium thermophilum (strain DSM 1495 / CBS 144.50 / IMI 039719)</name>
    <name type="common">Thermochaetoides thermophila</name>
    <dbReference type="NCBI Taxonomy" id="759272"/>
    <lineage>
        <taxon>Eukaryota</taxon>
        <taxon>Fungi</taxon>
        <taxon>Dikarya</taxon>
        <taxon>Ascomycota</taxon>
        <taxon>Pezizomycotina</taxon>
        <taxon>Sordariomycetes</taxon>
        <taxon>Sordariomycetidae</taxon>
        <taxon>Sordariales</taxon>
        <taxon>Chaetomiaceae</taxon>
        <taxon>Thermochaetoides</taxon>
    </lineage>
</organism>
<evidence type="ECO:0000256" key="1">
    <source>
        <dbReference type="SAM" id="MobiDB-lite"/>
    </source>
</evidence>
<dbReference type="KEGG" id="cthr:CTHT_0040900"/>
<dbReference type="AlphaFoldDB" id="G0SA39"/>
<dbReference type="Proteomes" id="UP000008066">
    <property type="component" value="Unassembled WGS sequence"/>
</dbReference>
<dbReference type="EMBL" id="GL988043">
    <property type="protein sequence ID" value="EGS19611.1"/>
    <property type="molecule type" value="Genomic_DNA"/>
</dbReference>
<evidence type="ECO:0000313" key="4">
    <source>
        <dbReference type="Proteomes" id="UP000008066"/>
    </source>
</evidence>
<evidence type="ECO:0000259" key="2">
    <source>
        <dbReference type="PROSITE" id="PS50181"/>
    </source>
</evidence>
<protein>
    <recommendedName>
        <fullName evidence="2">F-box domain-containing protein</fullName>
    </recommendedName>
</protein>
<feature type="domain" description="F-box" evidence="2">
    <location>
        <begin position="292"/>
        <end position="339"/>
    </location>
</feature>
<dbReference type="HOGENOM" id="CLU_302060_0_0_1"/>
<dbReference type="PROSITE" id="PS50181">
    <property type="entry name" value="FBOX"/>
    <property type="match status" value="1"/>
</dbReference>
<dbReference type="InterPro" id="IPR036047">
    <property type="entry name" value="F-box-like_dom_sf"/>
</dbReference>
<dbReference type="eggNOG" id="ENOG502SPFR">
    <property type="taxonomic scope" value="Eukaryota"/>
</dbReference>
<proteinExistence type="predicted"/>
<dbReference type="RefSeq" id="XP_006694496.1">
    <property type="nucleotide sequence ID" value="XM_006694433.1"/>
</dbReference>
<name>G0SA39_CHATD</name>
<dbReference type="InterPro" id="IPR001810">
    <property type="entry name" value="F-box_dom"/>
</dbReference>
<gene>
    <name evidence="3" type="ORF">CTHT_0040900</name>
</gene>